<dbReference type="Proteomes" id="UP000244090">
    <property type="component" value="Unassembled WGS sequence"/>
</dbReference>
<dbReference type="InterPro" id="IPR026341">
    <property type="entry name" value="T9SS_type_B"/>
</dbReference>
<evidence type="ECO:0000259" key="2">
    <source>
        <dbReference type="PROSITE" id="PS50835"/>
    </source>
</evidence>
<dbReference type="InterPro" id="IPR007110">
    <property type="entry name" value="Ig-like_dom"/>
</dbReference>
<feature type="signal peptide" evidence="1">
    <location>
        <begin position="1"/>
        <end position="19"/>
    </location>
</feature>
<keyword evidence="1" id="KW-0732">Signal</keyword>
<sequence length="1609" mass="175395">MKKVFLTLFAICAYQIVSAQQVTTNESFTLQQLVEQLVQGCVEISNVSSTINGNIDGFNSYAAFSQSGSNFPFANGLVLTTGRASEAGNGLDPIPLNSGTTNWGTDPDMEAVLGVNNTLNATSIEFDFIAVTNQISFNYLLASEEYAEDFPCRFSDSFAFLIRPTGSTAPYTNIAVVPGTNIPVSTSVIHDEIVGFCPAENEEYFEGYNLGDTNYNGRTTVLTATATLIPNQQYHIKLVLADGTDQNADSAIFIEGNSFNATVDLGLDITTCANSYLLNADIGNPLATYQWFRNGVPIPGSINTTHDAVLTGSYRVEITIPVGTETCVIEDTVQVTLNTPQTIEPLTDYELCDNTGNDGVESFDLTIKEPEILAEVPPGNYTISYYPSQNDAENETNPFATTISNTTSPQEVFVRVWDNDNGCLSFTSFNLVVNELPQINTPTPIDICDDNSDGISQINLTIRNDEITGMNPVYGVTYHNSQSDADNNINPIIGDYTNSAANNTVFVRVVNTETGCVNQTTLEVNVGVAPMLTFPDRNLVDACDPEHDGFASFDLTEIINNTTVGLTGVTITVHTSLDDATTGANPIPDVTAFNNTNPEEQSLYIRVVDDATGCFAISPFTVHTNALLTATNILDINRCDDASNDGIFNFDFQTITASIQNSLSFVQIEYFLSEDDRDNNVNAIDITVPFANTENPQEIFIRLTDVDTGCEDIASFNLVVNPFTPAPNIGTLTTCDTNSDEIVNIDLQTFTPDIVGTNTDFDVIYFLSASDANFAVNAVTDPIINTSNPQEIFFRFRNSNTGCFDIGSFMMEVLPAPDVNTPNTILICDDTDGIADVDLTQSLPEIITDLTNIDISYHSTLSGVFNDSDIITNPTAYSTGTTSAYVRVENATTGCFARVELPIIVNTVPVVTATDIYQLCETDTDETENFIMETRDDEILNGQTDMTVFYYPTAQDALDKTNEIDKTAPYANQTNPQTIHVRIENDTDPDCFAVSEFVIQVSPAPIYNDPTDVFVCDDISNDGESTFDLSITRNEIAAGISQNLTISFYTTLADAENNTNPIPDTFTNTVNPQAIYARISNDSECITVADFALNVIQVPEANPAPDVTVCDVDYDGQVVFDLTEAEFSILNIRQDNVVITYHETQDDADNGANAIANPTNYTNSNNPQPIFVRLFNTISGCYVIVPFTLNVNLPPLMNNVPTATFCDAEVPGTVDLNQIEEIIIDDSTGITISYYNSAAEADSDTNALPDIYTYMSNPETIFVRAEDDVTGCYFVQSIDITMIPNPIANPVSDMEACIDDNANTTQTFDFSTQTATILGAQNPGLFTVSYHVSIEDAQNDVNPLPPLYNAFNEQNIYVRVENNQTGCFATTSFMTIVHPLPVINLPEDITLCLNDLPLTVSAGNTIGNSYLWSTGEITPSIDIITTGTYSVTVTSPFGCVATDSFDVNESELATIVEVDVVNFSENNVITVTASGNGDYVYSLDGGTPQTSNVFEYVGPGYHVVTVADINGCGEVSEEVVVIDYIKFVTPNNDGYNDTWHIIGIETLPNSVVYIFDRYGKLLKTLRATDPGWDGTYRGRRMPSSDYWFLAEIKDGPDSFDVKGHFTLKR</sequence>
<proteinExistence type="predicted"/>
<protein>
    <submittedName>
        <fullName evidence="3">Gliding motility-associated-like protein</fullName>
    </submittedName>
</protein>
<evidence type="ECO:0000313" key="3">
    <source>
        <dbReference type="EMBL" id="PTX58934.1"/>
    </source>
</evidence>
<gene>
    <name evidence="3" type="ORF">C8N46_1113</name>
</gene>
<reference evidence="3 4" key="1">
    <citation type="submission" date="2018-04" db="EMBL/GenBank/DDBJ databases">
        <title>Genomic Encyclopedia of Archaeal and Bacterial Type Strains, Phase II (KMG-II): from individual species to whole genera.</title>
        <authorList>
            <person name="Goeker M."/>
        </authorList>
    </citation>
    <scope>NUCLEOTIDE SEQUENCE [LARGE SCALE GENOMIC DNA]</scope>
    <source>
        <strain evidence="3 4">DSM 25731</strain>
    </source>
</reference>
<dbReference type="EMBL" id="QBKT01000011">
    <property type="protein sequence ID" value="PTX58934.1"/>
    <property type="molecule type" value="Genomic_DNA"/>
</dbReference>
<dbReference type="OrthoDB" id="9765926at2"/>
<name>A0A2T6BSA3_9FLAO</name>
<dbReference type="InterPro" id="IPR049804">
    <property type="entry name" value="Choice_anch_L"/>
</dbReference>
<dbReference type="RefSeq" id="WP_108116470.1">
    <property type="nucleotide sequence ID" value="NZ_QBKT01000011.1"/>
</dbReference>
<feature type="chain" id="PRO_5015395137" evidence="1">
    <location>
        <begin position="20"/>
        <end position="1609"/>
    </location>
</feature>
<evidence type="ECO:0000313" key="4">
    <source>
        <dbReference type="Proteomes" id="UP000244090"/>
    </source>
</evidence>
<accession>A0A2T6BSA3</accession>
<dbReference type="Pfam" id="PF13585">
    <property type="entry name" value="CHU_C"/>
    <property type="match status" value="1"/>
</dbReference>
<comment type="caution">
    <text evidence="3">The sequence shown here is derived from an EMBL/GenBank/DDBJ whole genome shotgun (WGS) entry which is preliminary data.</text>
</comment>
<dbReference type="NCBIfam" id="TIGR04131">
    <property type="entry name" value="Bac_Flav_CTERM"/>
    <property type="match status" value="1"/>
</dbReference>
<dbReference type="PROSITE" id="PS50835">
    <property type="entry name" value="IG_LIKE"/>
    <property type="match status" value="1"/>
</dbReference>
<keyword evidence="4" id="KW-1185">Reference proteome</keyword>
<dbReference type="NCBIfam" id="NF038133">
    <property type="entry name" value="choice_anch_L"/>
    <property type="match status" value="1"/>
</dbReference>
<feature type="domain" description="Ig-like" evidence="2">
    <location>
        <begin position="230"/>
        <end position="338"/>
    </location>
</feature>
<evidence type="ECO:0000256" key="1">
    <source>
        <dbReference type="SAM" id="SignalP"/>
    </source>
</evidence>
<organism evidence="3 4">
    <name type="scientific">Kordia periserrulae</name>
    <dbReference type="NCBI Taxonomy" id="701523"/>
    <lineage>
        <taxon>Bacteria</taxon>
        <taxon>Pseudomonadati</taxon>
        <taxon>Bacteroidota</taxon>
        <taxon>Flavobacteriia</taxon>
        <taxon>Flavobacteriales</taxon>
        <taxon>Flavobacteriaceae</taxon>
        <taxon>Kordia</taxon>
    </lineage>
</organism>